<keyword evidence="1" id="KW-0472">Membrane</keyword>
<gene>
    <name evidence="2" type="ORF">Cch02nite_38950</name>
</gene>
<dbReference type="Proteomes" id="UP000619293">
    <property type="component" value="Unassembled WGS sequence"/>
</dbReference>
<keyword evidence="1" id="KW-1133">Transmembrane helix</keyword>
<keyword evidence="1" id="KW-0812">Transmembrane</keyword>
<feature type="transmembrane region" description="Helical" evidence="1">
    <location>
        <begin position="88"/>
        <end position="109"/>
    </location>
</feature>
<organism evidence="2 3">
    <name type="scientific">Catellatospora chokoriensis</name>
    <dbReference type="NCBI Taxonomy" id="310353"/>
    <lineage>
        <taxon>Bacteria</taxon>
        <taxon>Bacillati</taxon>
        <taxon>Actinomycetota</taxon>
        <taxon>Actinomycetes</taxon>
        <taxon>Micromonosporales</taxon>
        <taxon>Micromonosporaceae</taxon>
        <taxon>Catellatospora</taxon>
    </lineage>
</organism>
<reference evidence="2 3" key="1">
    <citation type="submission" date="2021-01" db="EMBL/GenBank/DDBJ databases">
        <title>Whole genome shotgun sequence of Catellatospora chokoriensis NBRC 107358.</title>
        <authorList>
            <person name="Komaki H."/>
            <person name="Tamura T."/>
        </authorList>
    </citation>
    <scope>NUCLEOTIDE SEQUENCE [LARGE SCALE GENOMIC DNA]</scope>
    <source>
        <strain evidence="2 3">NBRC 107358</strain>
    </source>
</reference>
<feature type="transmembrane region" description="Helical" evidence="1">
    <location>
        <begin position="55"/>
        <end position="76"/>
    </location>
</feature>
<dbReference type="RefSeq" id="WP_191842586.1">
    <property type="nucleotide sequence ID" value="NZ_BAAALB010000024.1"/>
</dbReference>
<evidence type="ECO:0000256" key="1">
    <source>
        <dbReference type="SAM" id="Phobius"/>
    </source>
</evidence>
<accession>A0A8J3K034</accession>
<dbReference type="AlphaFoldDB" id="A0A8J3K034"/>
<evidence type="ECO:0000313" key="2">
    <source>
        <dbReference type="EMBL" id="GIF90451.1"/>
    </source>
</evidence>
<name>A0A8J3K034_9ACTN</name>
<keyword evidence="3" id="KW-1185">Reference proteome</keyword>
<comment type="caution">
    <text evidence="2">The sequence shown here is derived from an EMBL/GenBank/DDBJ whole genome shotgun (WGS) entry which is preliminary data.</text>
</comment>
<sequence length="110" mass="11873">MADPSSVKMWHGVRRSLAIAALAVWFPLGLATSIGVIANLTDDDRVWNISAPELILRYLVPILLSTIGAVFAVGVLRTDDPERSRTLAWRLASCYVGAYLIYVAASASLA</sequence>
<proteinExistence type="predicted"/>
<dbReference type="EMBL" id="BONG01000023">
    <property type="protein sequence ID" value="GIF90451.1"/>
    <property type="molecule type" value="Genomic_DNA"/>
</dbReference>
<protein>
    <submittedName>
        <fullName evidence="2">Uncharacterized protein</fullName>
    </submittedName>
</protein>
<evidence type="ECO:0000313" key="3">
    <source>
        <dbReference type="Proteomes" id="UP000619293"/>
    </source>
</evidence>